<name>A0ABR8NNI3_9MICO</name>
<keyword evidence="1" id="KW-0472">Membrane</keyword>
<organism evidence="2 3">
    <name type="scientific">Microbacterium helvum</name>
    <dbReference type="NCBI Taxonomy" id="2773713"/>
    <lineage>
        <taxon>Bacteria</taxon>
        <taxon>Bacillati</taxon>
        <taxon>Actinomycetota</taxon>
        <taxon>Actinomycetes</taxon>
        <taxon>Micrococcales</taxon>
        <taxon>Microbacteriaceae</taxon>
        <taxon>Microbacterium</taxon>
    </lineage>
</organism>
<feature type="transmembrane region" description="Helical" evidence="1">
    <location>
        <begin position="160"/>
        <end position="183"/>
    </location>
</feature>
<dbReference type="EMBL" id="JACXZS010000002">
    <property type="protein sequence ID" value="MBD3941076.1"/>
    <property type="molecule type" value="Genomic_DNA"/>
</dbReference>
<protein>
    <submittedName>
        <fullName evidence="2">YrhK family protein</fullName>
    </submittedName>
</protein>
<comment type="caution">
    <text evidence="2">The sequence shown here is derived from an EMBL/GenBank/DDBJ whole genome shotgun (WGS) entry which is preliminary data.</text>
</comment>
<evidence type="ECO:0000313" key="2">
    <source>
        <dbReference type="EMBL" id="MBD3941076.1"/>
    </source>
</evidence>
<feature type="transmembrane region" description="Helical" evidence="1">
    <location>
        <begin position="130"/>
        <end position="148"/>
    </location>
</feature>
<reference evidence="2 3" key="1">
    <citation type="submission" date="2020-09" db="EMBL/GenBank/DDBJ databases">
        <title>Isolation and identification of active actinomycetes.</title>
        <authorList>
            <person name="Li X."/>
        </authorList>
    </citation>
    <scope>NUCLEOTIDE SEQUENCE [LARGE SCALE GENOMIC DNA]</scope>
    <source>
        <strain evidence="2 3">NEAU-LLC</strain>
    </source>
</reference>
<feature type="transmembrane region" description="Helical" evidence="1">
    <location>
        <begin position="26"/>
        <end position="44"/>
    </location>
</feature>
<keyword evidence="1" id="KW-0812">Transmembrane</keyword>
<keyword evidence="3" id="KW-1185">Reference proteome</keyword>
<accession>A0ABR8NNI3</accession>
<feature type="transmembrane region" description="Helical" evidence="1">
    <location>
        <begin position="195"/>
        <end position="214"/>
    </location>
</feature>
<gene>
    <name evidence="2" type="ORF">IF188_05105</name>
</gene>
<evidence type="ECO:0000256" key="1">
    <source>
        <dbReference type="SAM" id="Phobius"/>
    </source>
</evidence>
<evidence type="ECO:0000313" key="3">
    <source>
        <dbReference type="Proteomes" id="UP000598426"/>
    </source>
</evidence>
<dbReference type="Proteomes" id="UP000598426">
    <property type="component" value="Unassembled WGS sequence"/>
</dbReference>
<dbReference type="RefSeq" id="WP_191170690.1">
    <property type="nucleotide sequence ID" value="NZ_JACXZS010000002.1"/>
</dbReference>
<keyword evidence="1" id="KW-1133">Transmembrane helix</keyword>
<feature type="transmembrane region" description="Helical" evidence="1">
    <location>
        <begin position="50"/>
        <end position="73"/>
    </location>
</feature>
<proteinExistence type="predicted"/>
<feature type="transmembrane region" description="Helical" evidence="1">
    <location>
        <begin position="94"/>
        <end position="118"/>
    </location>
</feature>
<sequence length="230" mass="24435">MGTTARGDRAGHTPPSRVTRLRRESWGFAIGSVLFAVGVVPWYVDAVGAVWDAATFFAGSVFFTAAGFIQLALSGRRPPRRSSSTADFADWWSAAVQFVGTLLFNVSTAAVLIGAIRSTSTPSTGWTPDAWGSAAFLIASVLALVAAHRRHDLWDPDARTAHGTWLNMAGSVAFGFSAVGAYVAPASGTVYDVRWVNLGTFLGAVCFFLAAVLARRSMEYEQVHPGLSST</sequence>